<name>A0A4S8KJM1_DENBC</name>
<keyword evidence="2" id="KW-1185">Reference proteome</keyword>
<dbReference type="AlphaFoldDB" id="A0A4S8KJM1"/>
<organism evidence="1 2">
    <name type="scientific">Dendrothele bispora (strain CBS 962.96)</name>
    <dbReference type="NCBI Taxonomy" id="1314807"/>
    <lineage>
        <taxon>Eukaryota</taxon>
        <taxon>Fungi</taxon>
        <taxon>Dikarya</taxon>
        <taxon>Basidiomycota</taxon>
        <taxon>Agaricomycotina</taxon>
        <taxon>Agaricomycetes</taxon>
        <taxon>Agaricomycetidae</taxon>
        <taxon>Agaricales</taxon>
        <taxon>Agaricales incertae sedis</taxon>
        <taxon>Dendrothele</taxon>
    </lineage>
</organism>
<accession>A0A4S8KJM1</accession>
<proteinExistence type="predicted"/>
<sequence>MEVPAEDGLTNTEFRILSNEAVDPNLSAEERSSSAMLLLFGTQLPDPSPF</sequence>
<evidence type="ECO:0000313" key="1">
    <source>
        <dbReference type="EMBL" id="THU75702.1"/>
    </source>
</evidence>
<dbReference type="Proteomes" id="UP000297245">
    <property type="component" value="Unassembled WGS sequence"/>
</dbReference>
<dbReference type="EMBL" id="ML181667">
    <property type="protein sequence ID" value="THU75702.1"/>
    <property type="molecule type" value="Genomic_DNA"/>
</dbReference>
<gene>
    <name evidence="1" type="ORF">K435DRAFT_880330</name>
</gene>
<reference evidence="1 2" key="1">
    <citation type="journal article" date="2019" name="Nat. Ecol. Evol.">
        <title>Megaphylogeny resolves global patterns of mushroom evolution.</title>
        <authorList>
            <person name="Varga T."/>
            <person name="Krizsan K."/>
            <person name="Foldi C."/>
            <person name="Dima B."/>
            <person name="Sanchez-Garcia M."/>
            <person name="Sanchez-Ramirez S."/>
            <person name="Szollosi G.J."/>
            <person name="Szarkandi J.G."/>
            <person name="Papp V."/>
            <person name="Albert L."/>
            <person name="Andreopoulos W."/>
            <person name="Angelini C."/>
            <person name="Antonin V."/>
            <person name="Barry K.W."/>
            <person name="Bougher N.L."/>
            <person name="Buchanan P."/>
            <person name="Buyck B."/>
            <person name="Bense V."/>
            <person name="Catcheside P."/>
            <person name="Chovatia M."/>
            <person name="Cooper J."/>
            <person name="Damon W."/>
            <person name="Desjardin D."/>
            <person name="Finy P."/>
            <person name="Geml J."/>
            <person name="Haridas S."/>
            <person name="Hughes K."/>
            <person name="Justo A."/>
            <person name="Karasinski D."/>
            <person name="Kautmanova I."/>
            <person name="Kiss B."/>
            <person name="Kocsube S."/>
            <person name="Kotiranta H."/>
            <person name="LaButti K.M."/>
            <person name="Lechner B.E."/>
            <person name="Liimatainen K."/>
            <person name="Lipzen A."/>
            <person name="Lukacs Z."/>
            <person name="Mihaltcheva S."/>
            <person name="Morgado L.N."/>
            <person name="Niskanen T."/>
            <person name="Noordeloos M.E."/>
            <person name="Ohm R.A."/>
            <person name="Ortiz-Santana B."/>
            <person name="Ovrebo C."/>
            <person name="Racz N."/>
            <person name="Riley R."/>
            <person name="Savchenko A."/>
            <person name="Shiryaev A."/>
            <person name="Soop K."/>
            <person name="Spirin V."/>
            <person name="Szebenyi C."/>
            <person name="Tomsovsky M."/>
            <person name="Tulloss R.E."/>
            <person name="Uehling J."/>
            <person name="Grigoriev I.V."/>
            <person name="Vagvolgyi C."/>
            <person name="Papp T."/>
            <person name="Martin F.M."/>
            <person name="Miettinen O."/>
            <person name="Hibbett D.S."/>
            <person name="Nagy L.G."/>
        </authorList>
    </citation>
    <scope>NUCLEOTIDE SEQUENCE [LARGE SCALE GENOMIC DNA]</scope>
    <source>
        <strain evidence="1 2">CBS 962.96</strain>
    </source>
</reference>
<evidence type="ECO:0000313" key="2">
    <source>
        <dbReference type="Proteomes" id="UP000297245"/>
    </source>
</evidence>
<protein>
    <submittedName>
        <fullName evidence="1">Uncharacterized protein</fullName>
    </submittedName>
</protein>